<evidence type="ECO:0000259" key="2">
    <source>
        <dbReference type="Pfam" id="PF06742"/>
    </source>
</evidence>
<protein>
    <submittedName>
        <fullName evidence="4">DUF1214 domain-containing protein</fullName>
    </submittedName>
</protein>
<dbReference type="PANTHER" id="PTHR36509:SF2">
    <property type="entry name" value="BLL3101 PROTEIN"/>
    <property type="match status" value="1"/>
</dbReference>
<dbReference type="OrthoDB" id="40820at2"/>
<dbReference type="InterPro" id="IPR010679">
    <property type="entry name" value="DUF1254"/>
</dbReference>
<dbReference type="Proteomes" id="UP000433071">
    <property type="component" value="Unassembled WGS sequence"/>
</dbReference>
<dbReference type="PANTHER" id="PTHR36509">
    <property type="entry name" value="BLL3101 PROTEIN"/>
    <property type="match status" value="1"/>
</dbReference>
<organism evidence="4 5">
    <name type="scientific">Agromyces bracchium</name>
    <dbReference type="NCBI Taxonomy" id="88376"/>
    <lineage>
        <taxon>Bacteria</taxon>
        <taxon>Bacillati</taxon>
        <taxon>Actinomycetota</taxon>
        <taxon>Actinomycetes</taxon>
        <taxon>Micrococcales</taxon>
        <taxon>Microbacteriaceae</taxon>
        <taxon>Agromyces</taxon>
    </lineage>
</organism>
<dbReference type="Gene3D" id="2.60.40.1610">
    <property type="entry name" value="Domain of unknown function DUF1254"/>
    <property type="match status" value="1"/>
</dbReference>
<dbReference type="InterPro" id="IPR037050">
    <property type="entry name" value="DUF1254_sf"/>
</dbReference>
<accession>A0A6I3M1W7</accession>
<comment type="caution">
    <text evidence="4">The sequence shown here is derived from an EMBL/GenBank/DDBJ whole genome shotgun (WGS) entry which is preliminary data.</text>
</comment>
<evidence type="ECO:0000256" key="1">
    <source>
        <dbReference type="SAM" id="SignalP"/>
    </source>
</evidence>
<feature type="signal peptide" evidence="1">
    <location>
        <begin position="1"/>
        <end position="35"/>
    </location>
</feature>
<dbReference type="InterPro" id="IPR037049">
    <property type="entry name" value="DUF1214_C_sf"/>
</dbReference>
<evidence type="ECO:0000259" key="3">
    <source>
        <dbReference type="Pfam" id="PF06863"/>
    </source>
</evidence>
<gene>
    <name evidence="4" type="ORF">GJ743_02100</name>
</gene>
<evidence type="ECO:0000313" key="4">
    <source>
        <dbReference type="EMBL" id="MTH67165.1"/>
    </source>
</evidence>
<dbReference type="RefSeq" id="WP_155050263.1">
    <property type="nucleotide sequence ID" value="NZ_BAAAIB010000006.1"/>
</dbReference>
<feature type="domain" description="DUF1254" evidence="3">
    <location>
        <begin position="76"/>
        <end position="205"/>
    </location>
</feature>
<name>A0A6I3M1W7_9MICO</name>
<feature type="chain" id="PRO_5026351552" evidence="1">
    <location>
        <begin position="36"/>
        <end position="468"/>
    </location>
</feature>
<dbReference type="InterPro" id="IPR010621">
    <property type="entry name" value="DUF1214"/>
</dbReference>
<sequence>MQRRTGVRSRLARLTALAASAAVAVSLTSVAPAAAAPPGGNNGGKDIASTTANYLTTFYPIWFTHFQTTELPVPVNHFIGPNEISPVYQAVVAINDDTLYASTPLDVSGDDPVGVVVPATPVAYSVLLVDPYGNVYPSGIPSRKAGEGTETLEYALIGPNASDDLLGAEVVQLPLEHMIMIFRVDKHLGTDDVTAEAEAFRTGILVDGVATAVKPVEEFGVPVKTIADELVRLDPIEFLRQTQVAVADDGWTPPLTRQEQKLSDDFDRLFGDGSGLTAGERAQFAQGARSAHDALIANYLDHRGSTNWTHFTNIGAWKKNVLDRASITEFCQYCNTIETAAYYHAFYDGTGAPLDGSNPNGYVLTFPADQIPDAERFWSLTAYTPQAIQPIPNAIDKYVVASYTEGLETNADGSISIYLSVTQPDGVPVANWLPVRDGTFNVMLRVYGVVPKSDIAKDKYLPPAIQLR</sequence>
<dbReference type="Pfam" id="PF06863">
    <property type="entry name" value="DUF1254"/>
    <property type="match status" value="1"/>
</dbReference>
<keyword evidence="1" id="KW-0732">Signal</keyword>
<keyword evidence="5" id="KW-1185">Reference proteome</keyword>
<evidence type="ECO:0000313" key="5">
    <source>
        <dbReference type="Proteomes" id="UP000433071"/>
    </source>
</evidence>
<reference evidence="4 5" key="1">
    <citation type="submission" date="2019-11" db="EMBL/GenBank/DDBJ databases">
        <title>Agromyces kandeliae sp. nov., isolated from mangrove soil.</title>
        <authorList>
            <person name="Wang R."/>
        </authorList>
    </citation>
    <scope>NUCLEOTIDE SEQUENCE [LARGE SCALE GENOMIC DNA]</scope>
    <source>
        <strain evidence="4 5">JCM 11433</strain>
    </source>
</reference>
<dbReference type="Gene3D" id="2.60.120.600">
    <property type="entry name" value="Domain of unknown function DUF1214, C-terminal domain"/>
    <property type="match status" value="1"/>
</dbReference>
<dbReference type="SUPFAM" id="SSF160935">
    <property type="entry name" value="VPA0735-like"/>
    <property type="match status" value="1"/>
</dbReference>
<proteinExistence type="predicted"/>
<dbReference type="Pfam" id="PF06742">
    <property type="entry name" value="DUF1214"/>
    <property type="match status" value="1"/>
</dbReference>
<dbReference type="AlphaFoldDB" id="A0A6I3M1W7"/>
<dbReference type="EMBL" id="WMLB01000006">
    <property type="protein sequence ID" value="MTH67165.1"/>
    <property type="molecule type" value="Genomic_DNA"/>
</dbReference>
<feature type="domain" description="DUF1214" evidence="2">
    <location>
        <begin position="340"/>
        <end position="448"/>
    </location>
</feature>